<dbReference type="AlphaFoldDB" id="A0A7W9KTQ6"/>
<accession>A0A7W9KTQ6</accession>
<name>A0A7W9KTQ6_9PSEU</name>
<organism evidence="2 3">
    <name type="scientific">Kutzneria kofuensis</name>
    <dbReference type="NCBI Taxonomy" id="103725"/>
    <lineage>
        <taxon>Bacteria</taxon>
        <taxon>Bacillati</taxon>
        <taxon>Actinomycetota</taxon>
        <taxon>Actinomycetes</taxon>
        <taxon>Pseudonocardiales</taxon>
        <taxon>Pseudonocardiaceae</taxon>
        <taxon>Kutzneria</taxon>
    </lineage>
</organism>
<dbReference type="EMBL" id="JACHIR010000003">
    <property type="protein sequence ID" value="MBB5897799.1"/>
    <property type="molecule type" value="Genomic_DNA"/>
</dbReference>
<dbReference type="SUPFAM" id="SSF56112">
    <property type="entry name" value="Protein kinase-like (PK-like)"/>
    <property type="match status" value="1"/>
</dbReference>
<dbReference type="GO" id="GO:0016301">
    <property type="term" value="F:kinase activity"/>
    <property type="evidence" value="ECO:0007669"/>
    <property type="project" value="UniProtKB-KW"/>
</dbReference>
<evidence type="ECO:0000313" key="2">
    <source>
        <dbReference type="EMBL" id="MBB5897799.1"/>
    </source>
</evidence>
<feature type="domain" description="Aminoglycoside phosphotransferase" evidence="1">
    <location>
        <begin position="38"/>
        <end position="269"/>
    </location>
</feature>
<comment type="caution">
    <text evidence="2">The sequence shown here is derived from an EMBL/GenBank/DDBJ whole genome shotgun (WGS) entry which is preliminary data.</text>
</comment>
<dbReference type="InterPro" id="IPR002575">
    <property type="entry name" value="Aminoglycoside_PTrfase"/>
</dbReference>
<dbReference type="InterPro" id="IPR051678">
    <property type="entry name" value="AGP_Transferase"/>
</dbReference>
<reference evidence="2 3" key="1">
    <citation type="submission" date="2020-08" db="EMBL/GenBank/DDBJ databases">
        <title>Sequencing the genomes of 1000 actinobacteria strains.</title>
        <authorList>
            <person name="Klenk H.-P."/>
        </authorList>
    </citation>
    <scope>NUCLEOTIDE SEQUENCE [LARGE SCALE GENOMIC DNA]</scope>
    <source>
        <strain evidence="2 3">DSM 43851</strain>
    </source>
</reference>
<gene>
    <name evidence="2" type="ORF">BJ998_009058</name>
</gene>
<dbReference type="PANTHER" id="PTHR21310">
    <property type="entry name" value="AMINOGLYCOSIDE PHOSPHOTRANSFERASE-RELATED-RELATED"/>
    <property type="match status" value="1"/>
</dbReference>
<evidence type="ECO:0000259" key="1">
    <source>
        <dbReference type="Pfam" id="PF01636"/>
    </source>
</evidence>
<sequence>MRFESITRGDGAFQRSLTAEQVAAVCRRGFGREPVSAVELAGGSFNTTYRVDFGSEPVILRVAPQWSYRIERDFMRHEHASLPFFAPIAGLMPRTLFVDFTHDLVPRDYTFQTMLGGVSGPDGFRALTDKPGFFRQLGEIVRTVHGVRGTRFGRPAGPTFATWSEAVLSIVDDTVADLRDAGLDASDMLEVAALAAKNTAVLDEITEPRLLHGDLWVPNVRLDGERIVGVFDHDRASWGDPAADWSIYEAGRRPGTDRDAFWDTYGRPSDSPAAAWRSALYRAVHTGAVRIERHRLGLADTIPASYEEMAKIVAELR</sequence>
<dbReference type="InterPro" id="IPR011009">
    <property type="entry name" value="Kinase-like_dom_sf"/>
</dbReference>
<dbReference type="PANTHER" id="PTHR21310:SF15">
    <property type="entry name" value="AMINOGLYCOSIDE PHOSPHOTRANSFERASE DOMAIN-CONTAINING PROTEIN"/>
    <property type="match status" value="1"/>
</dbReference>
<evidence type="ECO:0000313" key="3">
    <source>
        <dbReference type="Proteomes" id="UP000585638"/>
    </source>
</evidence>
<keyword evidence="2" id="KW-0418">Kinase</keyword>
<keyword evidence="2" id="KW-0808">Transferase</keyword>
<proteinExistence type="predicted"/>
<dbReference type="Pfam" id="PF01636">
    <property type="entry name" value="APH"/>
    <property type="match status" value="1"/>
</dbReference>
<protein>
    <submittedName>
        <fullName evidence="2">Aminoglycoside phosphotransferase (APT) family kinase protein</fullName>
    </submittedName>
</protein>
<dbReference type="RefSeq" id="WP_184870233.1">
    <property type="nucleotide sequence ID" value="NZ_BAAAWY010000021.1"/>
</dbReference>
<dbReference type="Gene3D" id="3.90.1200.10">
    <property type="match status" value="1"/>
</dbReference>
<dbReference type="Proteomes" id="UP000585638">
    <property type="component" value="Unassembled WGS sequence"/>
</dbReference>
<keyword evidence="3" id="KW-1185">Reference proteome</keyword>